<evidence type="ECO:0000256" key="6">
    <source>
        <dbReference type="SAM" id="SignalP"/>
    </source>
</evidence>
<dbReference type="CDD" id="cd07185">
    <property type="entry name" value="OmpA_C-like"/>
    <property type="match status" value="1"/>
</dbReference>
<keyword evidence="6" id="KW-0732">Signal</keyword>
<name>A0ABP7U5C0_9BACT</name>
<dbReference type="Pfam" id="PF00691">
    <property type="entry name" value="OmpA"/>
    <property type="match status" value="1"/>
</dbReference>
<dbReference type="RefSeq" id="WP_345054040.1">
    <property type="nucleotide sequence ID" value="NZ_BAABDK010000017.1"/>
</dbReference>
<dbReference type="Proteomes" id="UP001501469">
    <property type="component" value="Unassembled WGS sequence"/>
</dbReference>
<dbReference type="PROSITE" id="PS51257">
    <property type="entry name" value="PROKAR_LIPOPROTEIN"/>
    <property type="match status" value="1"/>
</dbReference>
<comment type="subcellular location">
    <subcellularLocation>
        <location evidence="1">Cell outer membrane</location>
    </subcellularLocation>
</comment>
<dbReference type="InterPro" id="IPR036737">
    <property type="entry name" value="OmpA-like_sf"/>
</dbReference>
<gene>
    <name evidence="8" type="ORF">GCM10022409_21610</name>
</gene>
<protein>
    <recommendedName>
        <fullName evidence="7">OmpA-like domain-containing protein</fullName>
    </recommendedName>
</protein>
<dbReference type="PANTHER" id="PTHR30329:SF21">
    <property type="entry name" value="LIPOPROTEIN YIAD-RELATED"/>
    <property type="match status" value="1"/>
</dbReference>
<feature type="region of interest" description="Disordered" evidence="5">
    <location>
        <begin position="167"/>
        <end position="211"/>
    </location>
</feature>
<organism evidence="8 9">
    <name type="scientific">Hymenobacter glaciei</name>
    <dbReference type="NCBI Taxonomy" id="877209"/>
    <lineage>
        <taxon>Bacteria</taxon>
        <taxon>Pseudomonadati</taxon>
        <taxon>Bacteroidota</taxon>
        <taxon>Cytophagia</taxon>
        <taxon>Cytophagales</taxon>
        <taxon>Hymenobacteraceae</taxon>
        <taxon>Hymenobacter</taxon>
    </lineage>
</organism>
<feature type="signal peptide" evidence="6">
    <location>
        <begin position="1"/>
        <end position="19"/>
    </location>
</feature>
<dbReference type="InterPro" id="IPR050330">
    <property type="entry name" value="Bact_OuterMem_StrucFunc"/>
</dbReference>
<evidence type="ECO:0000313" key="8">
    <source>
        <dbReference type="EMBL" id="GAA4036379.1"/>
    </source>
</evidence>
<evidence type="ECO:0000313" key="9">
    <source>
        <dbReference type="Proteomes" id="UP001501469"/>
    </source>
</evidence>
<evidence type="ECO:0000256" key="5">
    <source>
        <dbReference type="SAM" id="MobiDB-lite"/>
    </source>
</evidence>
<dbReference type="InterPro" id="IPR006665">
    <property type="entry name" value="OmpA-like"/>
</dbReference>
<evidence type="ECO:0000256" key="2">
    <source>
        <dbReference type="ARBA" id="ARBA00023136"/>
    </source>
</evidence>
<dbReference type="PRINTS" id="PR01021">
    <property type="entry name" value="OMPADOMAIN"/>
</dbReference>
<keyword evidence="9" id="KW-1185">Reference proteome</keyword>
<sequence>MKGLTRAGSLLLGALLAGACSPDNQPTTQTAPPADAGSLLSSAPAQSAAPSSQPPAAGPRPAPADQGQRLSGSVSDLSGLISDLGGKQTAAGLVINFNADVLFDFDKADLKPEAVPTLEKLAQVVQQAAKSRVQINGYTDAKGDDQYNLKLSQQRAQAIADWLRTHAPGAPGQTQVKGYGETNPVAPNTTPDGHDNPDGRQQNRRVEVIIS</sequence>
<feature type="compositionally biased region" description="Low complexity" evidence="5">
    <location>
        <begin position="36"/>
        <end position="51"/>
    </location>
</feature>
<proteinExistence type="predicted"/>
<feature type="region of interest" description="Disordered" evidence="5">
    <location>
        <begin position="21"/>
        <end position="74"/>
    </location>
</feature>
<dbReference type="InterPro" id="IPR006664">
    <property type="entry name" value="OMP_bac"/>
</dbReference>
<evidence type="ECO:0000259" key="7">
    <source>
        <dbReference type="PROSITE" id="PS51123"/>
    </source>
</evidence>
<evidence type="ECO:0000256" key="1">
    <source>
        <dbReference type="ARBA" id="ARBA00004442"/>
    </source>
</evidence>
<dbReference type="EMBL" id="BAABDK010000017">
    <property type="protein sequence ID" value="GAA4036379.1"/>
    <property type="molecule type" value="Genomic_DNA"/>
</dbReference>
<feature type="compositionally biased region" description="Pro residues" evidence="5">
    <location>
        <begin position="52"/>
        <end position="62"/>
    </location>
</feature>
<feature type="chain" id="PRO_5046965540" description="OmpA-like domain-containing protein" evidence="6">
    <location>
        <begin position="20"/>
        <end position="211"/>
    </location>
</feature>
<reference evidence="9" key="1">
    <citation type="journal article" date="2019" name="Int. J. Syst. Evol. Microbiol.">
        <title>The Global Catalogue of Microorganisms (GCM) 10K type strain sequencing project: providing services to taxonomists for standard genome sequencing and annotation.</title>
        <authorList>
            <consortium name="The Broad Institute Genomics Platform"/>
            <consortium name="The Broad Institute Genome Sequencing Center for Infectious Disease"/>
            <person name="Wu L."/>
            <person name="Ma J."/>
        </authorList>
    </citation>
    <scope>NUCLEOTIDE SEQUENCE [LARGE SCALE GENOMIC DNA]</scope>
    <source>
        <strain evidence="9">JCM 17225</strain>
    </source>
</reference>
<accession>A0ABP7U5C0</accession>
<dbReference type="PROSITE" id="PS51123">
    <property type="entry name" value="OMPA_2"/>
    <property type="match status" value="1"/>
</dbReference>
<keyword evidence="2 4" id="KW-0472">Membrane</keyword>
<dbReference type="SUPFAM" id="SSF103088">
    <property type="entry name" value="OmpA-like"/>
    <property type="match status" value="1"/>
</dbReference>
<evidence type="ECO:0000256" key="4">
    <source>
        <dbReference type="PROSITE-ProRule" id="PRU00473"/>
    </source>
</evidence>
<comment type="caution">
    <text evidence="8">The sequence shown here is derived from an EMBL/GenBank/DDBJ whole genome shotgun (WGS) entry which is preliminary data.</text>
</comment>
<feature type="domain" description="OmpA-like" evidence="7">
    <location>
        <begin position="90"/>
        <end position="211"/>
    </location>
</feature>
<keyword evidence="3" id="KW-0998">Cell outer membrane</keyword>
<feature type="compositionally biased region" description="Polar residues" evidence="5">
    <location>
        <begin position="22"/>
        <end position="31"/>
    </location>
</feature>
<dbReference type="Gene3D" id="3.30.1330.60">
    <property type="entry name" value="OmpA-like domain"/>
    <property type="match status" value="1"/>
</dbReference>
<evidence type="ECO:0000256" key="3">
    <source>
        <dbReference type="ARBA" id="ARBA00023237"/>
    </source>
</evidence>
<dbReference type="PANTHER" id="PTHR30329">
    <property type="entry name" value="STATOR ELEMENT OF FLAGELLAR MOTOR COMPLEX"/>
    <property type="match status" value="1"/>
</dbReference>